<reference evidence="2 3" key="1">
    <citation type="journal article" date="2003" name="Mol. Microbiol.">
        <title>Genome-based analysis of virulence genes in a non-biofilm-forming Staphylococcus epidermidis strain (ATCC 12228).</title>
        <authorList>
            <person name="Zhang Y.Q."/>
            <person name="Ren S.X."/>
            <person name="Li H.L."/>
            <person name="Wang Y.X."/>
            <person name="Fu G."/>
            <person name="Yang J."/>
            <person name="Qin Z.Q."/>
            <person name="Miao Y.G."/>
            <person name="Wang W.Y."/>
            <person name="Chen R.S."/>
            <person name="Shen Y."/>
            <person name="Chen Z."/>
            <person name="Yuan Z.H."/>
            <person name="Zhao G.P."/>
            <person name="Qu D."/>
            <person name="Danchin A."/>
            <person name="Wen Y.M."/>
        </authorList>
    </citation>
    <scope>NUCLEOTIDE SEQUENCE [LARGE SCALE GENOMIC DNA]</scope>
    <source>
        <strain evidence="3">ATCC 12228 / FDA PCI 1200</strain>
    </source>
</reference>
<organism evidence="2 3">
    <name type="scientific">Staphylococcus epidermidis (strain ATCC 12228 / FDA PCI 1200)</name>
    <dbReference type="NCBI Taxonomy" id="176280"/>
    <lineage>
        <taxon>Bacteria</taxon>
        <taxon>Bacillati</taxon>
        <taxon>Bacillota</taxon>
        <taxon>Bacilli</taxon>
        <taxon>Bacillales</taxon>
        <taxon>Staphylococcaceae</taxon>
        <taxon>Staphylococcus</taxon>
    </lineage>
</organism>
<dbReference type="Pfam" id="PF13349">
    <property type="entry name" value="DUF4097"/>
    <property type="match status" value="1"/>
</dbReference>
<evidence type="ECO:0000313" key="3">
    <source>
        <dbReference type="Proteomes" id="UP000001411"/>
    </source>
</evidence>
<accession>A0A0H2VH26</accession>
<protein>
    <recommendedName>
        <fullName evidence="1">DUF4097 domain-containing protein</fullName>
    </recommendedName>
</protein>
<dbReference type="EMBL" id="AE015929">
    <property type="protein sequence ID" value="AAO05216.1"/>
    <property type="molecule type" value="Genomic_DNA"/>
</dbReference>
<gene>
    <name evidence="2" type="ordered locus">SE_1617</name>
</gene>
<name>A0A0H2VH26_STAES</name>
<evidence type="ECO:0000313" key="2">
    <source>
        <dbReference type="EMBL" id="AAO05216.1"/>
    </source>
</evidence>
<dbReference type="AlphaFoldDB" id="A0A0H2VH26"/>
<proteinExistence type="predicted"/>
<evidence type="ECO:0000259" key="1">
    <source>
        <dbReference type="Pfam" id="PF13349"/>
    </source>
</evidence>
<dbReference type="InterPro" id="IPR025164">
    <property type="entry name" value="Toastrack_DUF4097"/>
</dbReference>
<dbReference type="eggNOG" id="COG3595">
    <property type="taxonomic scope" value="Bacteria"/>
</dbReference>
<dbReference type="RefSeq" id="WP_002485135.1">
    <property type="nucleotide sequence ID" value="NC_004461.1"/>
</dbReference>
<dbReference type="KEGG" id="sep:SE_1617"/>
<dbReference type="Proteomes" id="UP000001411">
    <property type="component" value="Chromosome"/>
</dbReference>
<sequence length="278" mass="31756">MKKLFISGLIIFIIFFASGAMTWFTIDKNKYDNRHYTKTINSKIEHLSISTVTTNVNIISGKKLAVYFTGDNKINVTKNNKRLSIKEKRAVDRGYGLNFNPFHSNNRKLTIVVPEKDLKSLNIQSLLGEIDLNQVNLKHVSLETDRIIQLKRSELNQVNIESSKANFYITDCLIREGRMKLDKGITHVKNSTLSDTVFLVNRGDISMTDMKSNNDIKASTQRGNINYHFGEKPKNTLLKLHPGHGNKEIKNRYFDKGKVGNSDNILEFYTVDGDIKIE</sequence>
<feature type="domain" description="DUF4097" evidence="1">
    <location>
        <begin position="44"/>
        <end position="278"/>
    </location>
</feature>
<dbReference type="HOGENOM" id="CLU_086675_0_0_9"/>
<dbReference type="OrthoDB" id="2412664at2"/>
<dbReference type="PATRIC" id="fig|176280.10.peg.1582"/>